<keyword evidence="3" id="KW-0969">Cilium</keyword>
<comment type="caution">
    <text evidence="3">The sequence shown here is derived from an EMBL/GenBank/DDBJ whole genome shotgun (WGS) entry which is preliminary data.</text>
</comment>
<reference evidence="3 4" key="1">
    <citation type="submission" date="2024-09" db="EMBL/GenBank/DDBJ databases">
        <authorList>
            <person name="Sun Q."/>
            <person name="Mori K."/>
        </authorList>
    </citation>
    <scope>NUCLEOTIDE SEQUENCE [LARGE SCALE GENOMIC DNA]</scope>
    <source>
        <strain evidence="3 4">TBRC 4938</strain>
    </source>
</reference>
<keyword evidence="3" id="KW-0966">Cell projection</keyword>
<organism evidence="3 4">
    <name type="scientific">Rhizobium puerariae</name>
    <dbReference type="NCBI Taxonomy" id="1585791"/>
    <lineage>
        <taxon>Bacteria</taxon>
        <taxon>Pseudomonadati</taxon>
        <taxon>Pseudomonadota</taxon>
        <taxon>Alphaproteobacteria</taxon>
        <taxon>Hyphomicrobiales</taxon>
        <taxon>Rhizobiaceae</taxon>
        <taxon>Rhizobium/Agrobacterium group</taxon>
        <taxon>Rhizobium</taxon>
    </lineage>
</organism>
<gene>
    <name evidence="3" type="ORF">ACFFP0_27380</name>
</gene>
<proteinExistence type="predicted"/>
<dbReference type="RefSeq" id="WP_377265390.1">
    <property type="nucleotide sequence ID" value="NZ_JBHMAA010000036.1"/>
</dbReference>
<evidence type="ECO:0000256" key="2">
    <source>
        <dbReference type="SAM" id="Phobius"/>
    </source>
</evidence>
<name>A0ABV6AR43_9HYPH</name>
<feature type="transmembrane region" description="Helical" evidence="2">
    <location>
        <begin position="12"/>
        <end position="34"/>
    </location>
</feature>
<evidence type="ECO:0000256" key="1">
    <source>
        <dbReference type="SAM" id="MobiDB-lite"/>
    </source>
</evidence>
<dbReference type="PANTHER" id="PTHR38766">
    <property type="entry name" value="FLAGELLAR PROTEIN FLIO"/>
    <property type="match status" value="1"/>
</dbReference>
<sequence>MFEDLLGAYSSRLVIAVLGVGVALLLLVAALWMIRGRNGPSPFVRGGKNRQPRLQVLDAAAVDTRRRLVLVRRDNVEHLIMIGGPTDIVIESGISPVAPGAAVAIPSAPSALDRPVPRESAVAVAPAAEPRAAAIQRPAAPEPRIEPARENPVAREALRPAPAVTPSAPAQVSGQVPAGATAPPRPASPVAVAAAAEPPVRQAPDVKPEPLRPIAALAAAATAAHSLDNAANVLDAARGRVLQDAPEPRVVPVNAAAVNPATAPPALQPAAEKPKQLGGDFERILEQEMASNLAARETAALPQPNRQLPPRDPTVPAVTGASPEPSLQAEVARIFGEMSVSRDK</sequence>
<keyword evidence="4" id="KW-1185">Reference proteome</keyword>
<feature type="region of interest" description="Disordered" evidence="1">
    <location>
        <begin position="162"/>
        <end position="207"/>
    </location>
</feature>
<dbReference type="Proteomes" id="UP001589692">
    <property type="component" value="Unassembled WGS sequence"/>
</dbReference>
<keyword evidence="3" id="KW-0282">Flagellum</keyword>
<protein>
    <submittedName>
        <fullName evidence="3">Flagellar biosynthesis protein FliO</fullName>
    </submittedName>
</protein>
<dbReference type="PANTHER" id="PTHR38766:SF1">
    <property type="entry name" value="FLAGELLAR PROTEIN FLIO"/>
    <property type="match status" value="1"/>
</dbReference>
<dbReference type="EMBL" id="JBHMAA010000036">
    <property type="protein sequence ID" value="MFB9952584.1"/>
    <property type="molecule type" value="Genomic_DNA"/>
</dbReference>
<evidence type="ECO:0000313" key="4">
    <source>
        <dbReference type="Proteomes" id="UP001589692"/>
    </source>
</evidence>
<feature type="region of interest" description="Disordered" evidence="1">
    <location>
        <begin position="293"/>
        <end position="326"/>
    </location>
</feature>
<keyword evidence="2" id="KW-1133">Transmembrane helix</keyword>
<dbReference type="InterPro" id="IPR052205">
    <property type="entry name" value="FliO/MopB"/>
</dbReference>
<feature type="compositionally biased region" description="Low complexity" evidence="1">
    <location>
        <begin position="188"/>
        <end position="203"/>
    </location>
</feature>
<accession>A0ABV6AR43</accession>
<keyword evidence="2" id="KW-0472">Membrane</keyword>
<keyword evidence="2" id="KW-0812">Transmembrane</keyword>
<evidence type="ECO:0000313" key="3">
    <source>
        <dbReference type="EMBL" id="MFB9952584.1"/>
    </source>
</evidence>